<dbReference type="EMBL" id="LR031874">
    <property type="protein sequence ID" value="VDD22201.1"/>
    <property type="molecule type" value="Genomic_DNA"/>
</dbReference>
<accession>A0A3P6DFP8</accession>
<dbReference type="AlphaFoldDB" id="A0A3P6DFP8"/>
<reference evidence="1" key="1">
    <citation type="submission" date="2018-11" db="EMBL/GenBank/DDBJ databases">
        <authorList>
            <consortium name="Genoscope - CEA"/>
            <person name="William W."/>
        </authorList>
    </citation>
    <scope>NUCLEOTIDE SEQUENCE</scope>
</reference>
<gene>
    <name evidence="1" type="ORF">BOLC2T08465H</name>
</gene>
<evidence type="ECO:0000313" key="1">
    <source>
        <dbReference type="EMBL" id="VDD22201.1"/>
    </source>
</evidence>
<proteinExistence type="predicted"/>
<organism evidence="1">
    <name type="scientific">Brassica oleracea</name>
    <name type="common">Wild cabbage</name>
    <dbReference type="NCBI Taxonomy" id="3712"/>
    <lineage>
        <taxon>Eukaryota</taxon>
        <taxon>Viridiplantae</taxon>
        <taxon>Streptophyta</taxon>
        <taxon>Embryophyta</taxon>
        <taxon>Tracheophyta</taxon>
        <taxon>Spermatophyta</taxon>
        <taxon>Magnoliopsida</taxon>
        <taxon>eudicotyledons</taxon>
        <taxon>Gunneridae</taxon>
        <taxon>Pentapetalae</taxon>
        <taxon>rosids</taxon>
        <taxon>malvids</taxon>
        <taxon>Brassicales</taxon>
        <taxon>Brassicaceae</taxon>
        <taxon>Brassiceae</taxon>
        <taxon>Brassica</taxon>
    </lineage>
</organism>
<name>A0A3P6DFP8_BRAOL</name>
<sequence>MAYKASHDWLCSRLVDLSYGGTELKASGTTSFFWGWTLTLGSGDHAFPRGVGRRLLDLACEHPSMFDGELVTEEFFFTSQRWKIKQCG</sequence>
<protein>
    <submittedName>
        <fullName evidence="1">Uncharacterized protein</fullName>
    </submittedName>
</protein>